<dbReference type="InterPro" id="IPR036236">
    <property type="entry name" value="Znf_C2H2_sf"/>
</dbReference>
<dbReference type="FunFam" id="3.30.160.60:FF:000446">
    <property type="entry name" value="Zinc finger protein"/>
    <property type="match status" value="1"/>
</dbReference>
<evidence type="ECO:0000256" key="1">
    <source>
        <dbReference type="ARBA" id="ARBA00004123"/>
    </source>
</evidence>
<dbReference type="PROSITE" id="PS00028">
    <property type="entry name" value="ZINC_FINGER_C2H2_1"/>
    <property type="match status" value="7"/>
</dbReference>
<dbReference type="WBParaSite" id="mrna-Wban_10997">
    <property type="protein sequence ID" value="mrna-Wban_10997"/>
    <property type="gene ID" value="Wban_10997"/>
</dbReference>
<evidence type="ECO:0000256" key="5">
    <source>
        <dbReference type="ARBA" id="ARBA00022833"/>
    </source>
</evidence>
<evidence type="ECO:0000313" key="13">
    <source>
        <dbReference type="WBParaSite" id="mrna-Wban_10997"/>
    </source>
</evidence>
<keyword evidence="3" id="KW-0677">Repeat</keyword>
<reference evidence="13" key="3">
    <citation type="submission" date="2024-02" db="UniProtKB">
        <authorList>
            <consortium name="WormBaseParasite"/>
        </authorList>
    </citation>
    <scope>IDENTIFICATION</scope>
    <source>
        <strain evidence="13">pt0022</strain>
    </source>
</reference>
<dbReference type="SUPFAM" id="SSF57667">
    <property type="entry name" value="beta-beta-alpha zinc fingers"/>
    <property type="match status" value="5"/>
</dbReference>
<sequence length="445" mass="51195">MEVMELSKQEESTRKKRRCDVCQKEVANMKRHVMTHTGEKPHSCSICKKNFTQSSDMNKHMMTHTGEKPYSCSICKKNFTKFSNMKRHVMTHTGEKPHICSICKKNFTDSANVKRHMMTHTGEKPYSCQICKKNFTQSGDMKRHMMTHNGEKPYSCSICGKSYTKKHSLQTHMLTHGMNRTIYHCTVCSSANGSKEPLDLSISKVKEKGDGPQGLSMGREDEGEIGLQVLQTKPLDLSSPKHKNEGNESQGLSVEGVSDERIKLLQRLIPIETLMEVMELSKQEESTGKKRRCDNVCQKEVTNMKKHVMTHTGEKPHSCSICKMSFTRFSNMKRHMMIHTGEKPCSCSICKKNFNQFSNMKRHMIYIRVMEQNRKECTGKKRRFDIYRKKVANIKKHITTHTGEKPHSCPVCGKSCVRKQDLQSHMVTHDINRPVYSCIVCNKDF</sequence>
<dbReference type="AlphaFoldDB" id="A0AAF5Q5R6"/>
<evidence type="ECO:0000256" key="10">
    <source>
        <dbReference type="SAM" id="MobiDB-lite"/>
    </source>
</evidence>
<keyword evidence="6" id="KW-0805">Transcription regulation</keyword>
<proteinExistence type="predicted"/>
<evidence type="ECO:0000259" key="11">
    <source>
        <dbReference type="PROSITE" id="PS50157"/>
    </source>
</evidence>
<keyword evidence="8" id="KW-0539">Nucleus</keyword>
<keyword evidence="5" id="KW-0862">Zinc</keyword>
<dbReference type="GO" id="GO:0005634">
    <property type="term" value="C:nucleus"/>
    <property type="evidence" value="ECO:0007669"/>
    <property type="project" value="UniProtKB-SubCell"/>
</dbReference>
<dbReference type="FunFam" id="3.30.160.60:FF:000100">
    <property type="entry name" value="Zinc finger 45-like"/>
    <property type="match status" value="1"/>
</dbReference>
<organism evidence="12 13">
    <name type="scientific">Wuchereria bancrofti</name>
    <dbReference type="NCBI Taxonomy" id="6293"/>
    <lineage>
        <taxon>Eukaryota</taxon>
        <taxon>Metazoa</taxon>
        <taxon>Ecdysozoa</taxon>
        <taxon>Nematoda</taxon>
        <taxon>Chromadorea</taxon>
        <taxon>Rhabditida</taxon>
        <taxon>Spirurina</taxon>
        <taxon>Spiruromorpha</taxon>
        <taxon>Filarioidea</taxon>
        <taxon>Onchocercidae</taxon>
        <taxon>Wuchereria</taxon>
    </lineage>
</organism>
<dbReference type="Proteomes" id="UP000093561">
    <property type="component" value="Unassembled WGS sequence"/>
</dbReference>
<dbReference type="SMART" id="SM00355">
    <property type="entry name" value="ZnF_C2H2"/>
    <property type="match status" value="9"/>
</dbReference>
<feature type="domain" description="C2H2-type" evidence="11">
    <location>
        <begin position="70"/>
        <end position="97"/>
    </location>
</feature>
<dbReference type="Gene3D" id="3.30.160.60">
    <property type="entry name" value="Classic Zinc Finger"/>
    <property type="match status" value="9"/>
</dbReference>
<feature type="region of interest" description="Disordered" evidence="10">
    <location>
        <begin position="233"/>
        <end position="254"/>
    </location>
</feature>
<comment type="subcellular location">
    <subcellularLocation>
        <location evidence="1">Nucleus</location>
    </subcellularLocation>
</comment>
<dbReference type="FunFam" id="3.30.160.60:FF:001289">
    <property type="entry name" value="Zinc finger protein 574"/>
    <property type="match status" value="5"/>
</dbReference>
<name>A0AAF5Q5R6_WUCBA</name>
<feature type="domain" description="C2H2-type" evidence="11">
    <location>
        <begin position="154"/>
        <end position="181"/>
    </location>
</feature>
<feature type="domain" description="C2H2-type" evidence="11">
    <location>
        <begin position="317"/>
        <end position="344"/>
    </location>
</feature>
<evidence type="ECO:0000313" key="12">
    <source>
        <dbReference type="Proteomes" id="UP000093561"/>
    </source>
</evidence>
<evidence type="ECO:0000256" key="8">
    <source>
        <dbReference type="ARBA" id="ARBA00023242"/>
    </source>
</evidence>
<feature type="domain" description="C2H2-type" evidence="11">
    <location>
        <begin position="42"/>
        <end position="69"/>
    </location>
</feature>
<dbReference type="FunFam" id="3.30.160.60:FF:000186">
    <property type="entry name" value="Zinc finger protein 366"/>
    <property type="match status" value="1"/>
</dbReference>
<dbReference type="Pfam" id="PF00096">
    <property type="entry name" value="zf-C2H2"/>
    <property type="match status" value="8"/>
</dbReference>
<keyword evidence="2" id="KW-0479">Metal-binding</keyword>
<dbReference type="GO" id="GO:0008270">
    <property type="term" value="F:zinc ion binding"/>
    <property type="evidence" value="ECO:0007669"/>
    <property type="project" value="UniProtKB-KW"/>
</dbReference>
<evidence type="ECO:0000256" key="9">
    <source>
        <dbReference type="PROSITE-ProRule" id="PRU00042"/>
    </source>
</evidence>
<dbReference type="PANTHER" id="PTHR16515">
    <property type="entry name" value="PR DOMAIN ZINC FINGER PROTEIN"/>
    <property type="match status" value="1"/>
</dbReference>
<reference evidence="12" key="2">
    <citation type="journal article" date="2016" name="Mol. Ecol.">
        <title>Population genomics of the filarial nematode parasite Wuchereria bancrofti from mosquitoes.</title>
        <authorList>
            <person name="Small S.T."/>
            <person name="Reimer L.J."/>
            <person name="Tisch D.J."/>
            <person name="King C.L."/>
            <person name="Christensen B.M."/>
            <person name="Siba P.M."/>
            <person name="Kazura J.W."/>
            <person name="Serre D."/>
            <person name="Zimmerman P.A."/>
        </authorList>
    </citation>
    <scope>NUCLEOTIDE SEQUENCE</scope>
    <source>
        <strain evidence="12">pt0022</strain>
    </source>
</reference>
<feature type="domain" description="C2H2-type" evidence="11">
    <location>
        <begin position="126"/>
        <end position="153"/>
    </location>
</feature>
<dbReference type="InterPro" id="IPR050331">
    <property type="entry name" value="Zinc_finger"/>
</dbReference>
<protein>
    <recommendedName>
        <fullName evidence="11">C2H2-type domain-containing protein</fullName>
    </recommendedName>
</protein>
<evidence type="ECO:0000256" key="3">
    <source>
        <dbReference type="ARBA" id="ARBA00022737"/>
    </source>
</evidence>
<dbReference type="GO" id="GO:0000122">
    <property type="term" value="P:negative regulation of transcription by RNA polymerase II"/>
    <property type="evidence" value="ECO:0007669"/>
    <property type="project" value="UniProtKB-ARBA"/>
</dbReference>
<dbReference type="PROSITE" id="PS50157">
    <property type="entry name" value="ZINC_FINGER_C2H2_2"/>
    <property type="match status" value="7"/>
</dbReference>
<feature type="domain" description="C2H2-type" evidence="11">
    <location>
        <begin position="407"/>
        <end position="434"/>
    </location>
</feature>
<evidence type="ECO:0000256" key="2">
    <source>
        <dbReference type="ARBA" id="ARBA00022723"/>
    </source>
</evidence>
<dbReference type="PANTHER" id="PTHR16515:SF66">
    <property type="entry name" value="C2H2-TYPE DOMAIN-CONTAINING PROTEIN"/>
    <property type="match status" value="1"/>
</dbReference>
<accession>A0AAF5Q5R6</accession>
<evidence type="ECO:0000256" key="7">
    <source>
        <dbReference type="ARBA" id="ARBA00023163"/>
    </source>
</evidence>
<evidence type="ECO:0000256" key="6">
    <source>
        <dbReference type="ARBA" id="ARBA00023015"/>
    </source>
</evidence>
<dbReference type="InterPro" id="IPR013087">
    <property type="entry name" value="Znf_C2H2_type"/>
</dbReference>
<evidence type="ECO:0000256" key="4">
    <source>
        <dbReference type="ARBA" id="ARBA00022771"/>
    </source>
</evidence>
<keyword evidence="4 9" id="KW-0863">Zinc-finger</keyword>
<feature type="domain" description="C2H2-type" evidence="11">
    <location>
        <begin position="98"/>
        <end position="125"/>
    </location>
</feature>
<keyword evidence="7" id="KW-0804">Transcription</keyword>
<reference evidence="12" key="1">
    <citation type="submission" date="2015-03" db="EMBL/GenBank/DDBJ databases">
        <title>Wuchereria bancrofti Genome Sequencing Papua New Guinea Strain.</title>
        <authorList>
            <person name="Small S.T."/>
            <person name="Serre D."/>
            <person name="Zimmerman P.A."/>
        </authorList>
    </citation>
    <scope>NUCLEOTIDE SEQUENCE [LARGE SCALE GENOMIC DNA]</scope>
    <source>
        <strain evidence="12">pt0022</strain>
    </source>
</reference>